<accession>A0A095VVS1</accession>
<dbReference type="AlphaFoldDB" id="A0A095VVS1"/>
<keyword evidence="2" id="KW-1185">Reference proteome</keyword>
<comment type="caution">
    <text evidence="1">The sequence shown here is derived from an EMBL/GenBank/DDBJ whole genome shotgun (WGS) entry which is preliminary data.</text>
</comment>
<dbReference type="RefSeq" id="WP_035514340.1">
    <property type="nucleotide sequence ID" value="NZ_KN234748.1"/>
</dbReference>
<reference evidence="1 2" key="1">
    <citation type="journal article" date="2014" name="Genome Announc.">
        <title>Genome Sequence of Gammaproteobacterial Pseudohaliea rubra Type Strain DSM 19751, Isolated from Coastal Seawater of the Mediterranean Sea.</title>
        <authorList>
            <person name="Spring S."/>
            <person name="Fiebig A."/>
            <person name="Riedel T."/>
            <person name="Goker M."/>
            <person name="Klenk H.P."/>
        </authorList>
    </citation>
    <scope>NUCLEOTIDE SEQUENCE [LARGE SCALE GENOMIC DNA]</scope>
    <source>
        <strain evidence="1 2">DSM 19751</strain>
    </source>
</reference>
<evidence type="ECO:0000313" key="1">
    <source>
        <dbReference type="EMBL" id="KGE05098.1"/>
    </source>
</evidence>
<dbReference type="OrthoDB" id="5735057at2"/>
<dbReference type="STRING" id="1265313.HRUBRA_00300"/>
<organism evidence="1 2">
    <name type="scientific">Pseudohaliea rubra DSM 19751</name>
    <dbReference type="NCBI Taxonomy" id="1265313"/>
    <lineage>
        <taxon>Bacteria</taxon>
        <taxon>Pseudomonadati</taxon>
        <taxon>Pseudomonadota</taxon>
        <taxon>Gammaproteobacteria</taxon>
        <taxon>Cellvibrionales</taxon>
        <taxon>Halieaceae</taxon>
        <taxon>Pseudohaliea</taxon>
    </lineage>
</organism>
<gene>
    <name evidence="1" type="ORF">HRUBRA_00300</name>
</gene>
<sequence>MAGTQTYTLPTDKFLTLSMNLLNKVFLEATRTEAKNLYREISEGQSVPLTRVRMEDGSEVRFDLSMDHSKYQGRLNFGAFRAGLTLLVANIVEALREEKPVRTFHAEHDQNVMIFGIAAVTVEDGEPSVLVLGADAGSGQPSVLLQLMYLEHGQFAEQAAAGEAADNG</sequence>
<evidence type="ECO:0000313" key="2">
    <source>
        <dbReference type="Proteomes" id="UP000029640"/>
    </source>
</evidence>
<dbReference type="EMBL" id="AUVB01000012">
    <property type="protein sequence ID" value="KGE05098.1"/>
    <property type="molecule type" value="Genomic_DNA"/>
</dbReference>
<dbReference type="Proteomes" id="UP000029640">
    <property type="component" value="Unassembled WGS sequence"/>
</dbReference>
<protein>
    <submittedName>
        <fullName evidence="1">Uncharacterized protein</fullName>
    </submittedName>
</protein>
<dbReference type="HOGENOM" id="CLU_1600738_0_0_6"/>
<proteinExistence type="predicted"/>
<name>A0A095VVS1_9GAMM</name>